<evidence type="ECO:0000256" key="5">
    <source>
        <dbReference type="ARBA" id="ARBA00023136"/>
    </source>
</evidence>
<keyword evidence="5 6" id="KW-0472">Membrane</keyword>
<name>A0A1I4K4V9_9BACI</name>
<dbReference type="AlphaFoldDB" id="A0A1I4K4V9"/>
<dbReference type="OrthoDB" id="7874789at2"/>
<feature type="transmembrane region" description="Helical" evidence="6">
    <location>
        <begin position="180"/>
        <end position="201"/>
    </location>
</feature>
<evidence type="ECO:0000256" key="1">
    <source>
        <dbReference type="ARBA" id="ARBA00004651"/>
    </source>
</evidence>
<feature type="transmembrane region" description="Helical" evidence="6">
    <location>
        <begin position="71"/>
        <end position="90"/>
    </location>
</feature>
<organism evidence="7 8">
    <name type="scientific">Salibacterium qingdaonense</name>
    <dbReference type="NCBI Taxonomy" id="266892"/>
    <lineage>
        <taxon>Bacteria</taxon>
        <taxon>Bacillati</taxon>
        <taxon>Bacillota</taxon>
        <taxon>Bacilli</taxon>
        <taxon>Bacillales</taxon>
        <taxon>Bacillaceae</taxon>
    </lineage>
</organism>
<reference evidence="7 8" key="1">
    <citation type="submission" date="2016-10" db="EMBL/GenBank/DDBJ databases">
        <authorList>
            <person name="de Groot N.N."/>
        </authorList>
    </citation>
    <scope>NUCLEOTIDE SEQUENCE [LARGE SCALE GENOMIC DNA]</scope>
    <source>
        <strain evidence="7 8">CGMCC 1.6134</strain>
    </source>
</reference>
<dbReference type="Pfam" id="PF01810">
    <property type="entry name" value="LysE"/>
    <property type="match status" value="1"/>
</dbReference>
<dbReference type="PANTHER" id="PTHR30086">
    <property type="entry name" value="ARGININE EXPORTER PROTEIN ARGO"/>
    <property type="match status" value="1"/>
</dbReference>
<keyword evidence="2" id="KW-1003">Cell membrane</keyword>
<evidence type="ECO:0000313" key="7">
    <source>
        <dbReference type="EMBL" id="SFL73805.1"/>
    </source>
</evidence>
<keyword evidence="8" id="KW-1185">Reference proteome</keyword>
<keyword evidence="3 6" id="KW-0812">Transmembrane</keyword>
<evidence type="ECO:0000256" key="6">
    <source>
        <dbReference type="SAM" id="Phobius"/>
    </source>
</evidence>
<proteinExistence type="predicted"/>
<evidence type="ECO:0000256" key="4">
    <source>
        <dbReference type="ARBA" id="ARBA00022989"/>
    </source>
</evidence>
<accession>A0A1I4K4V9</accession>
<evidence type="ECO:0000313" key="8">
    <source>
        <dbReference type="Proteomes" id="UP000199668"/>
    </source>
</evidence>
<protein>
    <submittedName>
        <fullName evidence="7">Threonine/homoserine/homoserine lactone efflux protein</fullName>
    </submittedName>
</protein>
<comment type="subcellular location">
    <subcellularLocation>
        <location evidence="1">Cell membrane</location>
        <topology evidence="1">Multi-pass membrane protein</topology>
    </subcellularLocation>
</comment>
<dbReference type="GO" id="GO:0005886">
    <property type="term" value="C:plasma membrane"/>
    <property type="evidence" value="ECO:0007669"/>
    <property type="project" value="UniProtKB-SubCell"/>
</dbReference>
<evidence type="ECO:0000256" key="3">
    <source>
        <dbReference type="ARBA" id="ARBA00022692"/>
    </source>
</evidence>
<dbReference type="EMBL" id="FOTY01000004">
    <property type="protein sequence ID" value="SFL73805.1"/>
    <property type="molecule type" value="Genomic_DNA"/>
</dbReference>
<feature type="transmembrane region" description="Helical" evidence="6">
    <location>
        <begin position="147"/>
        <end position="168"/>
    </location>
</feature>
<dbReference type="Proteomes" id="UP000199668">
    <property type="component" value="Unassembled WGS sequence"/>
</dbReference>
<keyword evidence="4 6" id="KW-1133">Transmembrane helix</keyword>
<dbReference type="PANTHER" id="PTHR30086:SF6">
    <property type="entry name" value="AMINO ACID EFFLUX PROTEIN YCGF-RELATED"/>
    <property type="match status" value="1"/>
</dbReference>
<feature type="transmembrane region" description="Helical" evidence="6">
    <location>
        <begin position="110"/>
        <end position="135"/>
    </location>
</feature>
<gene>
    <name evidence="7" type="ORF">SAMN04488054_104114</name>
</gene>
<dbReference type="RefSeq" id="WP_090925992.1">
    <property type="nucleotide sequence ID" value="NZ_FOTY01000004.1"/>
</dbReference>
<dbReference type="InterPro" id="IPR001123">
    <property type="entry name" value="LeuE-type"/>
</dbReference>
<sequence>MSVFFSYILLGITLAAPIGPVNAAQLDKGIKNGFWHAWVVGVGAMIADGFYMLLVYLGVVHFLEVPLVKTFLWLFGFFILVYIGADSLKAGSGALTVTTRRSNPPLIHSFSSGFFMCLCNPLSIVFWIGIYGSIVAKSSAHQSIEQLWLYSAAIFIGVSLWDVTMAGMASGFRKYLSERMLHLISTASGICLILFGIYFGWEGVKALLEFRRY</sequence>
<evidence type="ECO:0000256" key="2">
    <source>
        <dbReference type="ARBA" id="ARBA00022475"/>
    </source>
</evidence>
<dbReference type="STRING" id="266892.SAMN04488054_104114"/>
<dbReference type="GO" id="GO:0015171">
    <property type="term" value="F:amino acid transmembrane transporter activity"/>
    <property type="evidence" value="ECO:0007669"/>
    <property type="project" value="TreeGrafter"/>
</dbReference>
<feature type="transmembrane region" description="Helical" evidence="6">
    <location>
        <begin position="33"/>
        <end position="59"/>
    </location>
</feature>